<evidence type="ECO:0000313" key="5">
    <source>
        <dbReference type="Proteomes" id="UP000094893"/>
    </source>
</evidence>
<sequence>MKAFRALKHYRLPPGSRLCLMDDGLPLKVSPEDPAIHCMTDLHRVPAVTTKASASIDHALQHMIHTGVRMLFVLDDADILIGLVTARDLTGEKPIRIAAEKGLTRDEITVQDVMIGQHQIDVLDLSEVERSMVGDIVLTLRDAGRQHALVRENRMQQTEIRGVFSISQIARQLDLELSVSDAVQSFSELEHILSRDD</sequence>
<accession>A0A1C2I7K1</accession>
<evidence type="ECO:0000259" key="2">
    <source>
        <dbReference type="PROSITE" id="PS51371"/>
    </source>
</evidence>
<feature type="domain" description="CBS" evidence="2">
    <location>
        <begin position="39"/>
        <end position="100"/>
    </location>
</feature>
<evidence type="ECO:0000313" key="4">
    <source>
        <dbReference type="EMBL" id="OCX73891.1"/>
    </source>
</evidence>
<protein>
    <recommendedName>
        <fullName evidence="2">CBS domain-containing protein</fullName>
    </recommendedName>
</protein>
<keyword evidence="1" id="KW-0129">CBS domain</keyword>
<evidence type="ECO:0000256" key="1">
    <source>
        <dbReference type="PROSITE-ProRule" id="PRU00703"/>
    </source>
</evidence>
<dbReference type="Gene3D" id="3.10.580.10">
    <property type="entry name" value="CBS-domain"/>
    <property type="match status" value="1"/>
</dbReference>
<keyword evidence="6" id="KW-1185">Reference proteome</keyword>
<dbReference type="SUPFAM" id="SSF54631">
    <property type="entry name" value="CBS-domain pair"/>
    <property type="match status" value="1"/>
</dbReference>
<dbReference type="AlphaFoldDB" id="A0A1C2I7K1"/>
<gene>
    <name evidence="3" type="ORF">A6M23_10745</name>
    <name evidence="4" type="ORF">A6P07_07110</name>
</gene>
<dbReference type="EMBL" id="LWRY01000120">
    <property type="protein sequence ID" value="OCX71954.1"/>
    <property type="molecule type" value="Genomic_DNA"/>
</dbReference>
<dbReference type="InterPro" id="IPR046342">
    <property type="entry name" value="CBS_dom_sf"/>
</dbReference>
<name>A0A1C2I7K1_ACITH</name>
<dbReference type="STRING" id="930.GCA_002079865_02780"/>
<comment type="caution">
    <text evidence="3">The sequence shown here is derived from an EMBL/GenBank/DDBJ whole genome shotgun (WGS) entry which is preliminary data.</text>
</comment>
<dbReference type="RefSeq" id="WP_024894746.1">
    <property type="nucleotide sequence ID" value="NZ_JAAOMO010000215.1"/>
</dbReference>
<dbReference type="Pfam" id="PF00571">
    <property type="entry name" value="CBS"/>
    <property type="match status" value="1"/>
</dbReference>
<dbReference type="EMBL" id="LWSA01000090">
    <property type="protein sequence ID" value="OCX73891.1"/>
    <property type="molecule type" value="Genomic_DNA"/>
</dbReference>
<dbReference type="InterPro" id="IPR000644">
    <property type="entry name" value="CBS_dom"/>
</dbReference>
<dbReference type="Proteomes" id="UP000095008">
    <property type="component" value="Unassembled WGS sequence"/>
</dbReference>
<dbReference type="OrthoDB" id="5295117at2"/>
<evidence type="ECO:0000313" key="3">
    <source>
        <dbReference type="EMBL" id="OCX71954.1"/>
    </source>
</evidence>
<reference evidence="3 5" key="1">
    <citation type="journal article" date="2016" name="Int. J. Mol. Sci.">
        <title>Comparative genomics of the extreme acidophile Acidithiobacillus thiooxidans reveals intraspecific divergence and niche adaptation.</title>
        <authorList>
            <person name="Zhang X."/>
            <person name="Feng X."/>
            <person name="Tao J."/>
            <person name="Ma L."/>
            <person name="Xiao Y."/>
            <person name="Liang Y."/>
            <person name="Liu X."/>
            <person name="Yin H."/>
        </authorList>
    </citation>
    <scope>NUCLEOTIDE SEQUENCE [LARGE SCALE GENOMIC DNA]</scope>
    <source>
        <strain evidence="4 5">A02</strain>
        <strain evidence="3">DXS-W</strain>
    </source>
</reference>
<dbReference type="Proteomes" id="UP000094893">
    <property type="component" value="Unassembled WGS sequence"/>
</dbReference>
<dbReference type="PROSITE" id="PS51371">
    <property type="entry name" value="CBS"/>
    <property type="match status" value="1"/>
</dbReference>
<proteinExistence type="predicted"/>
<organism evidence="3 6">
    <name type="scientific">Acidithiobacillus thiooxidans</name>
    <name type="common">Thiobacillus thiooxidans</name>
    <dbReference type="NCBI Taxonomy" id="930"/>
    <lineage>
        <taxon>Bacteria</taxon>
        <taxon>Pseudomonadati</taxon>
        <taxon>Pseudomonadota</taxon>
        <taxon>Acidithiobacillia</taxon>
        <taxon>Acidithiobacillales</taxon>
        <taxon>Acidithiobacillaceae</taxon>
        <taxon>Acidithiobacillus</taxon>
    </lineage>
</organism>
<evidence type="ECO:0000313" key="6">
    <source>
        <dbReference type="Proteomes" id="UP000095008"/>
    </source>
</evidence>